<dbReference type="PANTHER" id="PTHR35517">
    <property type="entry name" value="PROTEIN ARGININE N-METHYLTRANSFERASE SFM1"/>
    <property type="match status" value="1"/>
</dbReference>
<proteinExistence type="predicted"/>
<dbReference type="EMBL" id="MU004290">
    <property type="protein sequence ID" value="KAF2662208.1"/>
    <property type="molecule type" value="Genomic_DNA"/>
</dbReference>
<dbReference type="CDD" id="cd18090">
    <property type="entry name" value="Arginine_MT_Sfm1"/>
    <property type="match status" value="1"/>
</dbReference>
<dbReference type="AlphaFoldDB" id="A0A6A6TTG8"/>
<sequence length="211" mass="23833">MANFNTHAGKTFVVEHLDPELEEWSSLEYHTIATECHATGAQFLLSSVPRSLKLPQNLQQINGLHVETRGIEEIYAEKKDKVCLLDPAASKDLSPEDGDTFDIFLFGGILGDDPPRDRTSELRKKGYQGRRLGPVQMTTDTAVRVTRIVVQDRVPVEKIPYIDHPELQINKNESTQMPFRYVKGEDGRLIMPEGMMDLIIKDSEKGLDDLL</sequence>
<accession>A0A6A6TTG8</accession>
<keyword evidence="2" id="KW-1185">Reference proteome</keyword>
<dbReference type="Pfam" id="PF04252">
    <property type="entry name" value="SFM1-like"/>
    <property type="match status" value="1"/>
</dbReference>
<dbReference type="PANTHER" id="PTHR35517:SF1">
    <property type="entry name" value="PROTEIN ARGININE N-METHYLTRANSFERASE SFM1"/>
    <property type="match status" value="1"/>
</dbReference>
<gene>
    <name evidence="1" type="ORF">K491DRAFT_585824</name>
</gene>
<evidence type="ECO:0000313" key="1">
    <source>
        <dbReference type="EMBL" id="KAF2662208.1"/>
    </source>
</evidence>
<reference evidence="1" key="1">
    <citation type="journal article" date="2020" name="Stud. Mycol.">
        <title>101 Dothideomycetes genomes: a test case for predicting lifestyles and emergence of pathogens.</title>
        <authorList>
            <person name="Haridas S."/>
            <person name="Albert R."/>
            <person name="Binder M."/>
            <person name="Bloem J."/>
            <person name="Labutti K."/>
            <person name="Salamov A."/>
            <person name="Andreopoulos B."/>
            <person name="Baker S."/>
            <person name="Barry K."/>
            <person name="Bills G."/>
            <person name="Bluhm B."/>
            <person name="Cannon C."/>
            <person name="Castanera R."/>
            <person name="Culley D."/>
            <person name="Daum C."/>
            <person name="Ezra D."/>
            <person name="Gonzalez J."/>
            <person name="Henrissat B."/>
            <person name="Kuo A."/>
            <person name="Liang C."/>
            <person name="Lipzen A."/>
            <person name="Lutzoni F."/>
            <person name="Magnuson J."/>
            <person name="Mondo S."/>
            <person name="Nolan M."/>
            <person name="Ohm R."/>
            <person name="Pangilinan J."/>
            <person name="Park H.-J."/>
            <person name="Ramirez L."/>
            <person name="Alfaro M."/>
            <person name="Sun H."/>
            <person name="Tritt A."/>
            <person name="Yoshinaga Y."/>
            <person name="Zwiers L.-H."/>
            <person name="Turgeon B."/>
            <person name="Goodwin S."/>
            <person name="Spatafora J."/>
            <person name="Crous P."/>
            <person name="Grigoriev I."/>
        </authorList>
    </citation>
    <scope>NUCLEOTIDE SEQUENCE</scope>
    <source>
        <strain evidence="1">CBS 122681</strain>
    </source>
</reference>
<dbReference type="InterPro" id="IPR007364">
    <property type="entry name" value="SFM1-like"/>
</dbReference>
<dbReference type="GO" id="GO:0035241">
    <property type="term" value="F:protein-arginine omega-N monomethyltransferase activity"/>
    <property type="evidence" value="ECO:0007669"/>
    <property type="project" value="TreeGrafter"/>
</dbReference>
<dbReference type="OrthoDB" id="373498at2759"/>
<evidence type="ECO:0000313" key="2">
    <source>
        <dbReference type="Proteomes" id="UP000799324"/>
    </source>
</evidence>
<dbReference type="Proteomes" id="UP000799324">
    <property type="component" value="Unassembled WGS sequence"/>
</dbReference>
<name>A0A6A6TTG8_9PLEO</name>
<protein>
    <submittedName>
        <fullName evidence="1">DUF431-domain-containing protein</fullName>
    </submittedName>
</protein>
<organism evidence="1 2">
    <name type="scientific">Lophiostoma macrostomum CBS 122681</name>
    <dbReference type="NCBI Taxonomy" id="1314788"/>
    <lineage>
        <taxon>Eukaryota</taxon>
        <taxon>Fungi</taxon>
        <taxon>Dikarya</taxon>
        <taxon>Ascomycota</taxon>
        <taxon>Pezizomycotina</taxon>
        <taxon>Dothideomycetes</taxon>
        <taxon>Pleosporomycetidae</taxon>
        <taxon>Pleosporales</taxon>
        <taxon>Lophiostomataceae</taxon>
        <taxon>Lophiostoma</taxon>
    </lineage>
</organism>